<protein>
    <submittedName>
        <fullName evidence="4">Uncharacterized protein</fullName>
    </submittedName>
</protein>
<dbReference type="SUPFAM" id="SSF53098">
    <property type="entry name" value="Ribonuclease H-like"/>
    <property type="match status" value="1"/>
</dbReference>
<reference evidence="4" key="1">
    <citation type="journal article" date="2007" name="PLoS ONE">
        <title>The first genome sequence of an elite grapevine cultivar (Pinot noir Vitis vinifera L.): coping with a highly heterozygous genome.</title>
        <authorList>
            <person name="Velasco R."/>
            <person name="Zharkikh A."/>
            <person name="Troggio M."/>
            <person name="Cartwright D.A."/>
            <person name="Cestaro A."/>
            <person name="Pruss D."/>
            <person name="Pindo M."/>
            <person name="FitzGerald L.M."/>
            <person name="Vezzulli S."/>
            <person name="Reid J."/>
            <person name="Malacarne G."/>
            <person name="Iliev D."/>
            <person name="Coppola G."/>
            <person name="Wardell B."/>
            <person name="Micheletti D."/>
            <person name="Macalma T."/>
            <person name="Facci M."/>
            <person name="Mitchell J.T."/>
            <person name="Perazzolli M."/>
            <person name="Eldredge G."/>
            <person name="Gatto P."/>
            <person name="Oyzerski R."/>
            <person name="Moretto M."/>
            <person name="Gutin N."/>
            <person name="Stefanini M."/>
            <person name="Chen Y."/>
            <person name="Segala C."/>
            <person name="Davenport C."/>
            <person name="Dematte L."/>
            <person name="Mraz A."/>
            <person name="Battilana J."/>
            <person name="Stormo K."/>
            <person name="Costa F."/>
            <person name="Tao Q."/>
            <person name="Si-Ammour A."/>
            <person name="Harkins T."/>
            <person name="Lackey A."/>
            <person name="Perbost C."/>
            <person name="Taillon B."/>
            <person name="Stella A."/>
            <person name="Solovyev V."/>
            <person name="Fawcett J.A."/>
            <person name="Sterck L."/>
            <person name="Vandepoele K."/>
            <person name="Grando S.M."/>
            <person name="Toppo S."/>
            <person name="Moser C."/>
            <person name="Lanchbury J."/>
            <person name="Bogden R."/>
            <person name="Skolnick M."/>
            <person name="Sgaramella V."/>
            <person name="Bhatnagar S.K."/>
            <person name="Fontana P."/>
            <person name="Gutin A."/>
            <person name="Van de Peer Y."/>
            <person name="Salamini F."/>
            <person name="Viola R."/>
        </authorList>
    </citation>
    <scope>NUCLEOTIDE SEQUENCE</scope>
</reference>
<dbReference type="ExpressionAtlas" id="A5BCH1">
    <property type="expression patterns" value="baseline and differential"/>
</dbReference>
<evidence type="ECO:0000256" key="1">
    <source>
        <dbReference type="SAM" id="MobiDB-lite"/>
    </source>
</evidence>
<dbReference type="Gene3D" id="3.30.420.10">
    <property type="entry name" value="Ribonuclease H-like superfamily/Ribonuclease H"/>
    <property type="match status" value="1"/>
</dbReference>
<evidence type="ECO:0000259" key="3">
    <source>
        <dbReference type="Pfam" id="PF25597"/>
    </source>
</evidence>
<dbReference type="AlphaFoldDB" id="A5BCH1"/>
<dbReference type="InterPro" id="IPR036397">
    <property type="entry name" value="RNaseH_sf"/>
</dbReference>
<dbReference type="Pfam" id="PF07727">
    <property type="entry name" value="RVT_2"/>
    <property type="match status" value="1"/>
</dbReference>
<sequence length="651" mass="75103">MDITLRDEKDLWINKHLKAALSKGNLFKKGKELKLQAYQLLDSKLSYETASTLGFQYFVTFIDDYSRCTWLFLMKNRAELFSIFQKFYAEIQTQFNISIRVLRSDNAKEYFSAPFTSLERRSHQDRSGFFVEDVGKSRIFGCTAFVHLHSQHRDKLDPRAIKCVFLGYSSTQKGYKCYNPSARKFYISANVTFTENKPVFPKSSLQGDISMMEDNLYESFEPLDLPHVSTHGDEEPKSSESITLESPNFTTEPMSSPIPASVTRNFPQVPKVYSREKALTKRDAMREEMSALEKNKTWEIVERPKGKNIVDCKWIFTLKYKANGSLERHKARLVAKGYTQTYGVDYQETFAPVAKMNTIYMNIPPGFEGNTSNKVCKLKKALYGLKQSPRAWFGRFAKVMKEFGYKQSQGDHTLFIKHSASEGVTALLFYVDDIIVTENDKREKHELKQRLATEFEIKELGKLKYFLGIEVAYSTQGIFISQQKLVGRLIYLAHTRPNIAYSVSVISQFMHDPREPHLQATYRVLHYLKGNPRKGILFKKNNTLALEAYTDADYAGSLVDRRSTTGYCTFLGGNLVTWRSKKQNVVVRSSAESEFRAIAQRLCELLWLKIILDDLKIKWDGPMKLYCDNKIVINIAHNPIQHDRTKHIEID</sequence>
<dbReference type="PANTHER" id="PTHR11439">
    <property type="entry name" value="GAG-POL-RELATED RETROTRANSPOSON"/>
    <property type="match status" value="1"/>
</dbReference>
<dbReference type="InterPro" id="IPR013103">
    <property type="entry name" value="RVT_2"/>
</dbReference>
<gene>
    <name evidence="4" type="ORF">VITISV_028929</name>
</gene>
<organism evidence="4">
    <name type="scientific">Vitis vinifera</name>
    <name type="common">Grape</name>
    <dbReference type="NCBI Taxonomy" id="29760"/>
    <lineage>
        <taxon>Eukaryota</taxon>
        <taxon>Viridiplantae</taxon>
        <taxon>Streptophyta</taxon>
        <taxon>Embryophyta</taxon>
        <taxon>Tracheophyta</taxon>
        <taxon>Spermatophyta</taxon>
        <taxon>Magnoliopsida</taxon>
        <taxon>eudicotyledons</taxon>
        <taxon>Gunneridae</taxon>
        <taxon>Pentapetalae</taxon>
        <taxon>rosids</taxon>
        <taxon>Vitales</taxon>
        <taxon>Vitaceae</taxon>
        <taxon>Viteae</taxon>
        <taxon>Vitis</taxon>
    </lineage>
</organism>
<dbReference type="EMBL" id="AM454542">
    <property type="protein sequence ID" value="CAN72222.1"/>
    <property type="molecule type" value="Genomic_DNA"/>
</dbReference>
<dbReference type="PANTHER" id="PTHR11439:SF440">
    <property type="entry name" value="INTEGRASE CATALYTIC DOMAIN-CONTAINING PROTEIN"/>
    <property type="match status" value="1"/>
</dbReference>
<dbReference type="SUPFAM" id="SSF56672">
    <property type="entry name" value="DNA/RNA polymerases"/>
    <property type="match status" value="1"/>
</dbReference>
<dbReference type="Pfam" id="PF25597">
    <property type="entry name" value="SH3_retrovirus"/>
    <property type="match status" value="1"/>
</dbReference>
<dbReference type="GO" id="GO:0003676">
    <property type="term" value="F:nucleic acid binding"/>
    <property type="evidence" value="ECO:0007669"/>
    <property type="project" value="InterPro"/>
</dbReference>
<dbReference type="CDD" id="cd09272">
    <property type="entry name" value="RNase_HI_RT_Ty1"/>
    <property type="match status" value="1"/>
</dbReference>
<evidence type="ECO:0000313" key="4">
    <source>
        <dbReference type="EMBL" id="CAN72222.1"/>
    </source>
</evidence>
<dbReference type="InterPro" id="IPR057670">
    <property type="entry name" value="SH3_retrovirus"/>
</dbReference>
<evidence type="ECO:0000259" key="2">
    <source>
        <dbReference type="Pfam" id="PF07727"/>
    </source>
</evidence>
<dbReference type="InterPro" id="IPR012337">
    <property type="entry name" value="RNaseH-like_sf"/>
</dbReference>
<proteinExistence type="predicted"/>
<feature type="domain" description="Reverse transcriptase Ty1/copia-type" evidence="2">
    <location>
        <begin position="357"/>
        <end position="491"/>
    </location>
</feature>
<feature type="domain" description="Retroviral polymerase SH3-like" evidence="3">
    <location>
        <begin position="142"/>
        <end position="201"/>
    </location>
</feature>
<feature type="compositionally biased region" description="Polar residues" evidence="1">
    <location>
        <begin position="239"/>
        <end position="254"/>
    </location>
</feature>
<feature type="region of interest" description="Disordered" evidence="1">
    <location>
        <begin position="227"/>
        <end position="261"/>
    </location>
</feature>
<name>A5BCH1_VITVI</name>
<dbReference type="InterPro" id="IPR043502">
    <property type="entry name" value="DNA/RNA_pol_sf"/>
</dbReference>
<accession>A5BCH1</accession>